<sequence>MSSRGVTLEVVVAERSRACRWDTCSQLCLPKHDNHTCKCVPGYKQRQLADGTLTCEALGDKPLVLVAAGGALHLWEPHKQAPAAAPPASRSPDAPPLVDITCAAAALVGAQWWLVWGDAGGALQAADATALLAAAGAARAAQLAALAAREVARAEGAVRGVALDAAARRVYWSSAGADGALHVAALDGRRRATLYRRAGPSPTPWCCTARRCTGRSAAAGRACGPRARTARGCAGWWRAGCAARPRWRWTRRPRACTSWTSTTTRWRPCAWTARTGSRWRASRSARTPRRAPPPTTSMEVCLLKF</sequence>
<accession>A0A922SA99</accession>
<proteinExistence type="predicted"/>
<dbReference type="Proteomes" id="UP000814243">
    <property type="component" value="Unassembled WGS sequence"/>
</dbReference>
<evidence type="ECO:0000313" key="1">
    <source>
        <dbReference type="EMBL" id="KAH9629929.1"/>
    </source>
</evidence>
<evidence type="ECO:0000313" key="2">
    <source>
        <dbReference type="Proteomes" id="UP000814243"/>
    </source>
</evidence>
<gene>
    <name evidence="1" type="ORF">HF086_017444</name>
</gene>
<comment type="caution">
    <text evidence="1">The sequence shown here is derived from an EMBL/GenBank/DDBJ whole genome shotgun (WGS) entry which is preliminary data.</text>
</comment>
<reference evidence="1" key="1">
    <citation type="journal article" date="2021" name="G3 (Bethesda)">
        <title>Genome and transcriptome analysis of the beet armyworm Spodoptera exigua reveals targets for pest control. .</title>
        <authorList>
            <person name="Simon S."/>
            <person name="Breeschoten T."/>
            <person name="Jansen H.J."/>
            <person name="Dirks R.P."/>
            <person name="Schranz M.E."/>
            <person name="Ros V.I.D."/>
        </authorList>
    </citation>
    <scope>NUCLEOTIDE SEQUENCE</scope>
    <source>
        <strain evidence="1">TB_SE_WUR_2020</strain>
    </source>
</reference>
<protein>
    <submittedName>
        <fullName evidence="1">Uncharacterized protein</fullName>
    </submittedName>
</protein>
<name>A0A922SA99_SPOEX</name>
<dbReference type="EMBL" id="JACEFF010000846">
    <property type="protein sequence ID" value="KAH9629929.1"/>
    <property type="molecule type" value="Genomic_DNA"/>
</dbReference>
<dbReference type="AlphaFoldDB" id="A0A922SA99"/>
<organism evidence="1 2">
    <name type="scientific">Spodoptera exigua</name>
    <name type="common">Beet armyworm</name>
    <name type="synonym">Noctua fulgens</name>
    <dbReference type="NCBI Taxonomy" id="7107"/>
    <lineage>
        <taxon>Eukaryota</taxon>
        <taxon>Metazoa</taxon>
        <taxon>Ecdysozoa</taxon>
        <taxon>Arthropoda</taxon>
        <taxon>Hexapoda</taxon>
        <taxon>Insecta</taxon>
        <taxon>Pterygota</taxon>
        <taxon>Neoptera</taxon>
        <taxon>Endopterygota</taxon>
        <taxon>Lepidoptera</taxon>
        <taxon>Glossata</taxon>
        <taxon>Ditrysia</taxon>
        <taxon>Noctuoidea</taxon>
        <taxon>Noctuidae</taxon>
        <taxon>Amphipyrinae</taxon>
        <taxon>Spodoptera</taxon>
    </lineage>
</organism>